<protein>
    <submittedName>
        <fullName evidence="1">Uncharacterized protein</fullName>
    </submittedName>
</protein>
<evidence type="ECO:0000313" key="2">
    <source>
        <dbReference type="Proteomes" id="UP001153332"/>
    </source>
</evidence>
<evidence type="ECO:0000313" key="1">
    <source>
        <dbReference type="EMBL" id="KAJ8132230.1"/>
    </source>
</evidence>
<organism evidence="1 2">
    <name type="scientific">Lasiodiplodia mahajangana</name>
    <dbReference type="NCBI Taxonomy" id="1108764"/>
    <lineage>
        <taxon>Eukaryota</taxon>
        <taxon>Fungi</taxon>
        <taxon>Dikarya</taxon>
        <taxon>Ascomycota</taxon>
        <taxon>Pezizomycotina</taxon>
        <taxon>Dothideomycetes</taxon>
        <taxon>Dothideomycetes incertae sedis</taxon>
        <taxon>Botryosphaeriales</taxon>
        <taxon>Botryosphaeriaceae</taxon>
        <taxon>Lasiodiplodia</taxon>
    </lineage>
</organism>
<sequence>MANYPVCCIAEMPIAVLNKLLDQARAGSEELVPNSEFELSVVGTTSEGFSKLLDEATVPPLDDSFKPFVASSLEDASKNIGQAAYFAVLDQQSATDDSAVLVHRQNDGSLTTARATFKSVQAILVSLSMATLGFQEIKSIADSQGGVYGRPTETPRKGGEAPRKRLGGA</sequence>
<dbReference type="Proteomes" id="UP001153332">
    <property type="component" value="Unassembled WGS sequence"/>
</dbReference>
<keyword evidence="2" id="KW-1185">Reference proteome</keyword>
<accession>A0ACC2JXK3</accession>
<comment type="caution">
    <text evidence="1">The sequence shown here is derived from an EMBL/GenBank/DDBJ whole genome shotgun (WGS) entry which is preliminary data.</text>
</comment>
<proteinExistence type="predicted"/>
<name>A0ACC2JXK3_9PEZI</name>
<gene>
    <name evidence="1" type="ORF">O1611_g1393</name>
</gene>
<reference evidence="1" key="1">
    <citation type="submission" date="2022-12" db="EMBL/GenBank/DDBJ databases">
        <title>Genome Sequence of Lasiodiplodia mahajangana.</title>
        <authorList>
            <person name="Buettner E."/>
        </authorList>
    </citation>
    <scope>NUCLEOTIDE SEQUENCE</scope>
    <source>
        <strain evidence="1">VT137</strain>
    </source>
</reference>
<dbReference type="EMBL" id="JAPUUL010000161">
    <property type="protein sequence ID" value="KAJ8132230.1"/>
    <property type="molecule type" value="Genomic_DNA"/>
</dbReference>